<organism evidence="2 3">
    <name type="scientific">Aquicella siphonis</name>
    <dbReference type="NCBI Taxonomy" id="254247"/>
    <lineage>
        <taxon>Bacteria</taxon>
        <taxon>Pseudomonadati</taxon>
        <taxon>Pseudomonadota</taxon>
        <taxon>Gammaproteobacteria</taxon>
        <taxon>Legionellales</taxon>
        <taxon>Coxiellaceae</taxon>
        <taxon>Aquicella</taxon>
    </lineage>
</organism>
<dbReference type="AlphaFoldDB" id="A0A5E4PGK9"/>
<dbReference type="OrthoDB" id="5643872at2"/>
<dbReference type="Proteomes" id="UP000324194">
    <property type="component" value="Chromosome 1"/>
</dbReference>
<accession>A0A5E4PGK9</accession>
<keyword evidence="3" id="KW-1185">Reference proteome</keyword>
<reference evidence="2 3" key="1">
    <citation type="submission" date="2019-08" db="EMBL/GenBank/DDBJ databases">
        <authorList>
            <person name="Guy L."/>
        </authorList>
    </citation>
    <scope>NUCLEOTIDE SEQUENCE [LARGE SCALE GENOMIC DNA]</scope>
    <source>
        <strain evidence="2 3">SGT-108</strain>
    </source>
</reference>
<sequence length="510" mass="57970">MKGREGDESEDAETSKKPKKKREFSTGMRYKREVKTDWQSHGVSIFQKIPGEDEQNTDRKKYQKDWFAKLISLDLAIKETIAGELLRYLTRNNTPKVRMIYGKSAYSSGARSEGVEGYYNFANLDIVDLMRGNHFRGLASTLISLILLGESDANLHNLYINAHGVVGNIDSDRKFLNREPVTSENLDGFPHPSDRGARWLIMNHEVPGNSHLAGLEAEASRDEHFNDERNKTLLLILLTPDEFFRKFFDDIIQYDKVSELLGDDVSQYHDELSRYFFTRLSEVRAAALALPSFQLFIQDEEEMKRATEEIRDYMLDFRFEGKSAFSKKKEESEAVLLQEFSRHTDEIIGMGRAAHKAAGYHTILLGNLQAFIHTEAAQQKNGPVKTGLIALLNAVKDVGGHFVSFSAEQQKAVLKHVFEHLDIIMSSKSRSLWLYKSESPETRWLKFKAGNAGYIAAAGLDVDISHPLVNVRKMKAEDYYRYLAATRLDLRQPLPVPGSDKPGPSRKKPS</sequence>
<protein>
    <submittedName>
        <fullName evidence="2">Uncharacterized protein</fullName>
    </submittedName>
</protein>
<dbReference type="KEGG" id="asip:AQUSIP_07860"/>
<dbReference type="EMBL" id="LR699119">
    <property type="protein sequence ID" value="VVC75496.1"/>
    <property type="molecule type" value="Genomic_DNA"/>
</dbReference>
<gene>
    <name evidence="2" type="ORF">AQUSIP_07860</name>
</gene>
<evidence type="ECO:0000313" key="3">
    <source>
        <dbReference type="Proteomes" id="UP000324194"/>
    </source>
</evidence>
<proteinExistence type="predicted"/>
<evidence type="ECO:0000313" key="2">
    <source>
        <dbReference type="EMBL" id="VVC75496.1"/>
    </source>
</evidence>
<evidence type="ECO:0000256" key="1">
    <source>
        <dbReference type="SAM" id="MobiDB-lite"/>
    </source>
</evidence>
<name>A0A5E4PGK9_9COXI</name>
<feature type="region of interest" description="Disordered" evidence="1">
    <location>
        <begin position="1"/>
        <end position="27"/>
    </location>
</feature>
<dbReference type="RefSeq" id="WP_148338797.1">
    <property type="nucleotide sequence ID" value="NZ_LR699119.1"/>
</dbReference>